<accession>A0AAN6RSQ8</accession>
<feature type="region of interest" description="Disordered" evidence="4">
    <location>
        <begin position="280"/>
        <end position="300"/>
    </location>
</feature>
<gene>
    <name evidence="5" type="ORF">C8A05DRAFT_44935</name>
</gene>
<keyword evidence="3" id="KW-0687">Ribonucleoprotein</keyword>
<keyword evidence="6" id="KW-1185">Reference proteome</keyword>
<comment type="similarity">
    <text evidence="1">Belongs to the universal ribosomal protein uL1 family.</text>
</comment>
<dbReference type="InterPro" id="IPR028364">
    <property type="entry name" value="Ribosomal_uL1/biogenesis"/>
</dbReference>
<keyword evidence="2 5" id="KW-0689">Ribosomal protein</keyword>
<evidence type="ECO:0000256" key="4">
    <source>
        <dbReference type="SAM" id="MobiDB-lite"/>
    </source>
</evidence>
<dbReference type="GO" id="GO:0005762">
    <property type="term" value="C:mitochondrial large ribosomal subunit"/>
    <property type="evidence" value="ECO:0007669"/>
    <property type="project" value="TreeGrafter"/>
</dbReference>
<name>A0AAN6RSQ8_9PEZI</name>
<reference evidence="5" key="2">
    <citation type="submission" date="2023-05" db="EMBL/GenBank/DDBJ databases">
        <authorList>
            <consortium name="Lawrence Berkeley National Laboratory"/>
            <person name="Steindorff A."/>
            <person name="Hensen N."/>
            <person name="Bonometti L."/>
            <person name="Westerberg I."/>
            <person name="Brannstrom I.O."/>
            <person name="Guillou S."/>
            <person name="Cros-Aarteil S."/>
            <person name="Calhoun S."/>
            <person name="Haridas S."/>
            <person name="Kuo A."/>
            <person name="Mondo S."/>
            <person name="Pangilinan J."/>
            <person name="Riley R."/>
            <person name="Labutti K."/>
            <person name="Andreopoulos B."/>
            <person name="Lipzen A."/>
            <person name="Chen C."/>
            <person name="Yanf M."/>
            <person name="Daum C."/>
            <person name="Ng V."/>
            <person name="Clum A."/>
            <person name="Ohm R."/>
            <person name="Martin F."/>
            <person name="Silar P."/>
            <person name="Natvig D."/>
            <person name="Lalanne C."/>
            <person name="Gautier V."/>
            <person name="Ament-Velasquez S.L."/>
            <person name="Kruys A."/>
            <person name="Hutchinson M.I."/>
            <person name="Powell A.J."/>
            <person name="Barry K."/>
            <person name="Miller A.N."/>
            <person name="Grigoriev I.V."/>
            <person name="Debuchy R."/>
            <person name="Gladieux P."/>
            <person name="Thoren M.H."/>
            <person name="Johannesson H."/>
        </authorList>
    </citation>
    <scope>NUCLEOTIDE SEQUENCE</scope>
    <source>
        <strain evidence="5">CBS 103.79</strain>
    </source>
</reference>
<evidence type="ECO:0000256" key="3">
    <source>
        <dbReference type="ARBA" id="ARBA00023274"/>
    </source>
</evidence>
<dbReference type="Gene3D" id="3.40.50.790">
    <property type="match status" value="1"/>
</dbReference>
<dbReference type="CDD" id="cd00403">
    <property type="entry name" value="Ribosomal_L1"/>
    <property type="match status" value="1"/>
</dbReference>
<dbReference type="AlphaFoldDB" id="A0AAN6RSQ8"/>
<dbReference type="GO" id="GO:0003735">
    <property type="term" value="F:structural constituent of ribosome"/>
    <property type="evidence" value="ECO:0007669"/>
    <property type="project" value="TreeGrafter"/>
</dbReference>
<reference evidence="5" key="1">
    <citation type="journal article" date="2023" name="Mol. Phylogenet. Evol.">
        <title>Genome-scale phylogeny and comparative genomics of the fungal order Sordariales.</title>
        <authorList>
            <person name="Hensen N."/>
            <person name="Bonometti L."/>
            <person name="Westerberg I."/>
            <person name="Brannstrom I.O."/>
            <person name="Guillou S."/>
            <person name="Cros-Aarteil S."/>
            <person name="Calhoun S."/>
            <person name="Haridas S."/>
            <person name="Kuo A."/>
            <person name="Mondo S."/>
            <person name="Pangilinan J."/>
            <person name="Riley R."/>
            <person name="LaButti K."/>
            <person name="Andreopoulos B."/>
            <person name="Lipzen A."/>
            <person name="Chen C."/>
            <person name="Yan M."/>
            <person name="Daum C."/>
            <person name="Ng V."/>
            <person name="Clum A."/>
            <person name="Steindorff A."/>
            <person name="Ohm R.A."/>
            <person name="Martin F."/>
            <person name="Silar P."/>
            <person name="Natvig D.O."/>
            <person name="Lalanne C."/>
            <person name="Gautier V."/>
            <person name="Ament-Velasquez S.L."/>
            <person name="Kruys A."/>
            <person name="Hutchinson M.I."/>
            <person name="Powell A.J."/>
            <person name="Barry K."/>
            <person name="Miller A.N."/>
            <person name="Grigoriev I.V."/>
            <person name="Debuchy R."/>
            <person name="Gladieux P."/>
            <person name="Hiltunen Thoren M."/>
            <person name="Johannesson H."/>
        </authorList>
    </citation>
    <scope>NUCLEOTIDE SEQUENCE</scope>
    <source>
        <strain evidence="5">CBS 103.79</strain>
    </source>
</reference>
<organism evidence="5 6">
    <name type="scientific">Staphylotrichum tortipilum</name>
    <dbReference type="NCBI Taxonomy" id="2831512"/>
    <lineage>
        <taxon>Eukaryota</taxon>
        <taxon>Fungi</taxon>
        <taxon>Dikarya</taxon>
        <taxon>Ascomycota</taxon>
        <taxon>Pezizomycotina</taxon>
        <taxon>Sordariomycetes</taxon>
        <taxon>Sordariomycetidae</taxon>
        <taxon>Sordariales</taxon>
        <taxon>Chaetomiaceae</taxon>
        <taxon>Staphylotrichum</taxon>
    </lineage>
</organism>
<sequence length="300" mass="32749">MAPPNHCLAALARLSLTAPARPTTTPTIPKFLLPSATAPSPLVRYASMSKKRTKKRKTYKTFRCYDQSKAKKFSLCDAIRYIRAIEVGKPPADVKYEIAAKLRTQKNGPIIRGRIRFPFAVKTSTRVGVICPEDSPIAAEAQQLGAVAVGEESLFESIRAGNITFTKLICHPESADALKKANLGKILGPKGMMPSPKTRTITADLQGAMQELIGADEYKEKLGVVRLAIGQLGFTPHMLSENLKLFMSQLKHDIDNGDEYHPKALDEVVLSSTNGPGFSLNGTFSSSDEKVQPEHLQSVM</sequence>
<dbReference type="SUPFAM" id="SSF56808">
    <property type="entry name" value="Ribosomal protein L1"/>
    <property type="match status" value="1"/>
</dbReference>
<proteinExistence type="inferred from homology"/>
<dbReference type="Proteomes" id="UP001303889">
    <property type="component" value="Unassembled WGS sequence"/>
</dbReference>
<dbReference type="InterPro" id="IPR016095">
    <property type="entry name" value="Ribosomal_uL1_3-a/b-sand"/>
</dbReference>
<dbReference type="PANTHER" id="PTHR36427">
    <property type="entry name" value="54S RIBOSOMAL PROTEIN L1, MITOCHONDRIAL"/>
    <property type="match status" value="1"/>
</dbReference>
<protein>
    <submittedName>
        <fullName evidence="5">Ribosomal protein L1-like protein</fullName>
    </submittedName>
</protein>
<evidence type="ECO:0000313" key="6">
    <source>
        <dbReference type="Proteomes" id="UP001303889"/>
    </source>
</evidence>
<comment type="caution">
    <text evidence="5">The sequence shown here is derived from an EMBL/GenBank/DDBJ whole genome shotgun (WGS) entry which is preliminary data.</text>
</comment>
<dbReference type="Pfam" id="PF00687">
    <property type="entry name" value="Ribosomal_L1"/>
    <property type="match status" value="1"/>
</dbReference>
<dbReference type="FunFam" id="3.40.50.790:FF:000001">
    <property type="entry name" value="50S ribosomal protein L1"/>
    <property type="match status" value="1"/>
</dbReference>
<evidence type="ECO:0000256" key="1">
    <source>
        <dbReference type="ARBA" id="ARBA00010531"/>
    </source>
</evidence>
<dbReference type="EMBL" id="MU855581">
    <property type="protein sequence ID" value="KAK3901414.1"/>
    <property type="molecule type" value="Genomic_DNA"/>
</dbReference>
<evidence type="ECO:0000313" key="5">
    <source>
        <dbReference type="EMBL" id="KAK3901414.1"/>
    </source>
</evidence>
<evidence type="ECO:0000256" key="2">
    <source>
        <dbReference type="ARBA" id="ARBA00022980"/>
    </source>
</evidence>
<dbReference type="Gene3D" id="3.30.190.20">
    <property type="match status" value="1"/>
</dbReference>
<dbReference type="InterPro" id="IPR023674">
    <property type="entry name" value="Ribosomal_uL1-like"/>
</dbReference>
<dbReference type="PANTHER" id="PTHR36427:SF3">
    <property type="entry name" value="LARGE RIBOSOMAL SUBUNIT PROTEIN UL1M"/>
    <property type="match status" value="1"/>
</dbReference>